<feature type="domain" description="NIF system FeS cluster assembly NifU C-terminal" evidence="1">
    <location>
        <begin position="8"/>
        <end position="74"/>
    </location>
</feature>
<dbReference type="SUPFAM" id="SSF117916">
    <property type="entry name" value="Fe-S cluster assembly (FSCA) domain-like"/>
    <property type="match status" value="1"/>
</dbReference>
<dbReference type="Pfam" id="PF01106">
    <property type="entry name" value="NifU"/>
    <property type="match status" value="1"/>
</dbReference>
<evidence type="ECO:0000259" key="1">
    <source>
        <dbReference type="Pfam" id="PF01106"/>
    </source>
</evidence>
<dbReference type="InterPro" id="IPR034904">
    <property type="entry name" value="FSCA_dom_sf"/>
</dbReference>
<dbReference type="InterPro" id="IPR001075">
    <property type="entry name" value="NIF_FeS_clus_asmbl_NifU_C"/>
</dbReference>
<gene>
    <name evidence="2" type="ORF">ENW96_11495</name>
</gene>
<proteinExistence type="predicted"/>
<dbReference type="EMBL" id="DTMF01000278">
    <property type="protein sequence ID" value="HGF34987.1"/>
    <property type="molecule type" value="Genomic_DNA"/>
</dbReference>
<dbReference type="GO" id="GO:0016226">
    <property type="term" value="P:iron-sulfur cluster assembly"/>
    <property type="evidence" value="ECO:0007669"/>
    <property type="project" value="InterPro"/>
</dbReference>
<sequence>MLVIKQEVEQALAKIRPFLQRDGGDIKLIDVTDDGIVKVQLTGACQGCPMSQMTLKQGVERALMKEVPAVKEVQAI</sequence>
<dbReference type="Gene3D" id="3.30.300.130">
    <property type="entry name" value="Fe-S cluster assembly (FSCA)"/>
    <property type="match status" value="1"/>
</dbReference>
<organism evidence="2">
    <name type="scientific">Desulfobacca acetoxidans</name>
    <dbReference type="NCBI Taxonomy" id="60893"/>
    <lineage>
        <taxon>Bacteria</taxon>
        <taxon>Pseudomonadati</taxon>
        <taxon>Thermodesulfobacteriota</taxon>
        <taxon>Desulfobaccia</taxon>
        <taxon>Desulfobaccales</taxon>
        <taxon>Desulfobaccaceae</taxon>
        <taxon>Desulfobacca</taxon>
    </lineage>
</organism>
<dbReference type="PANTHER" id="PTHR11178">
    <property type="entry name" value="IRON-SULFUR CLUSTER SCAFFOLD PROTEIN NFU-RELATED"/>
    <property type="match status" value="1"/>
</dbReference>
<dbReference type="AlphaFoldDB" id="A0A7C3Z2G3"/>
<dbReference type="GO" id="GO:0005506">
    <property type="term" value="F:iron ion binding"/>
    <property type="evidence" value="ECO:0007669"/>
    <property type="project" value="InterPro"/>
</dbReference>
<protein>
    <submittedName>
        <fullName evidence="2">NifU family protein</fullName>
    </submittedName>
</protein>
<evidence type="ECO:0000313" key="2">
    <source>
        <dbReference type="EMBL" id="HGF34987.1"/>
    </source>
</evidence>
<accession>A0A7C3Z2G3</accession>
<reference evidence="2" key="1">
    <citation type="journal article" date="2020" name="mSystems">
        <title>Genome- and Community-Level Interaction Insights into Carbon Utilization and Element Cycling Functions of Hydrothermarchaeota in Hydrothermal Sediment.</title>
        <authorList>
            <person name="Zhou Z."/>
            <person name="Liu Y."/>
            <person name="Xu W."/>
            <person name="Pan J."/>
            <person name="Luo Z.H."/>
            <person name="Li M."/>
        </authorList>
    </citation>
    <scope>NUCLEOTIDE SEQUENCE [LARGE SCALE GENOMIC DNA]</scope>
    <source>
        <strain evidence="2">SpSt-897</strain>
    </source>
</reference>
<dbReference type="GO" id="GO:0051536">
    <property type="term" value="F:iron-sulfur cluster binding"/>
    <property type="evidence" value="ECO:0007669"/>
    <property type="project" value="InterPro"/>
</dbReference>
<comment type="caution">
    <text evidence="2">The sequence shown here is derived from an EMBL/GenBank/DDBJ whole genome shotgun (WGS) entry which is preliminary data.</text>
</comment>
<name>A0A7C3Z2G3_9BACT</name>